<sequence>MTVIGNKELYQLTADLTIVEDTPDDVEQVWNGLWDLVYKNYMDYSGSDIRGFAQFGYNADGLPAATLVNGYMRLHGISEQRQIHLVPHASRTPTLVTIGKLNRDFVSCILKNVFTALGNLCRGNAVVKVQLGHVGTFSFNGATRYYSLKLEPLTKIHASYRAGDEALCRLANKEDEFQQKDVKKYTINITNKSGTGVAAKDPEEFNLFGSKTYKGKLTQIINK</sequence>
<dbReference type="EMBL" id="CATOUU010000367">
    <property type="protein sequence ID" value="CAI9926304.1"/>
    <property type="molecule type" value="Genomic_DNA"/>
</dbReference>
<protein>
    <submittedName>
        <fullName evidence="3">Uncharacterized protein</fullName>
    </submittedName>
</protein>
<keyword evidence="7" id="KW-1185">Reference proteome</keyword>
<name>A0AA86QEA6_9EUKA</name>
<evidence type="ECO:0000313" key="5">
    <source>
        <dbReference type="EMBL" id="CAL6019627.1"/>
    </source>
</evidence>
<evidence type="ECO:0000313" key="2">
    <source>
        <dbReference type="EMBL" id="CAI9944142.1"/>
    </source>
</evidence>
<comment type="caution">
    <text evidence="3">The sequence shown here is derived from an EMBL/GenBank/DDBJ whole genome shotgun (WGS) entry which is preliminary data.</text>
</comment>
<evidence type="ECO:0000313" key="3">
    <source>
        <dbReference type="EMBL" id="CAI9954697.1"/>
    </source>
</evidence>
<dbReference type="EMBL" id="CAXDID020000082">
    <property type="protein sequence ID" value="CAL6019143.1"/>
    <property type="molecule type" value="Genomic_DNA"/>
</dbReference>
<dbReference type="Proteomes" id="UP001642409">
    <property type="component" value="Unassembled WGS sequence"/>
</dbReference>
<organism evidence="3">
    <name type="scientific">Hexamita inflata</name>
    <dbReference type="NCBI Taxonomy" id="28002"/>
    <lineage>
        <taxon>Eukaryota</taxon>
        <taxon>Metamonada</taxon>
        <taxon>Diplomonadida</taxon>
        <taxon>Hexamitidae</taxon>
        <taxon>Hexamitinae</taxon>
        <taxon>Hexamita</taxon>
    </lineage>
</organism>
<evidence type="ECO:0000313" key="6">
    <source>
        <dbReference type="EMBL" id="CAL6068651.1"/>
    </source>
</evidence>
<evidence type="ECO:0000313" key="7">
    <source>
        <dbReference type="Proteomes" id="UP001642409"/>
    </source>
</evidence>
<proteinExistence type="predicted"/>
<reference evidence="4 7" key="2">
    <citation type="submission" date="2024-07" db="EMBL/GenBank/DDBJ databases">
        <authorList>
            <person name="Akdeniz Z."/>
        </authorList>
    </citation>
    <scope>NUCLEOTIDE SEQUENCE [LARGE SCALE GENOMIC DNA]</scope>
</reference>
<dbReference type="EMBL" id="CAXDID020000274">
    <property type="protein sequence ID" value="CAL6068651.1"/>
    <property type="molecule type" value="Genomic_DNA"/>
</dbReference>
<evidence type="ECO:0000313" key="1">
    <source>
        <dbReference type="EMBL" id="CAI9926304.1"/>
    </source>
</evidence>
<dbReference type="AlphaFoldDB" id="A0AA86QEA6"/>
<gene>
    <name evidence="1" type="ORF">HINF_LOCUS13949</name>
    <name evidence="4" type="ORF">HINF_LOCUS26807</name>
    <name evidence="5" type="ORF">HINF_LOCUS27041</name>
    <name evidence="2" type="ORF">HINF_LOCUS31787</name>
    <name evidence="3" type="ORF">HINF_LOCUS42342</name>
    <name evidence="6" type="ORF">HINF_LOCUS53604</name>
</gene>
<dbReference type="EMBL" id="CATOUU010000721">
    <property type="protein sequence ID" value="CAI9944142.1"/>
    <property type="molecule type" value="Genomic_DNA"/>
</dbReference>
<reference evidence="3" key="1">
    <citation type="submission" date="2023-06" db="EMBL/GenBank/DDBJ databases">
        <authorList>
            <person name="Kurt Z."/>
        </authorList>
    </citation>
    <scope>NUCLEOTIDE SEQUENCE</scope>
</reference>
<dbReference type="EMBL" id="CATOUU010000850">
    <property type="protein sequence ID" value="CAI9954697.1"/>
    <property type="molecule type" value="Genomic_DNA"/>
</dbReference>
<dbReference type="EMBL" id="CAXDID020000083">
    <property type="protein sequence ID" value="CAL6019627.1"/>
    <property type="molecule type" value="Genomic_DNA"/>
</dbReference>
<accession>A0AA86QEA6</accession>
<evidence type="ECO:0000313" key="4">
    <source>
        <dbReference type="EMBL" id="CAL6019143.1"/>
    </source>
</evidence>